<evidence type="ECO:0000313" key="4">
    <source>
        <dbReference type="Proteomes" id="UP001596410"/>
    </source>
</evidence>
<proteinExistence type="predicted"/>
<dbReference type="RefSeq" id="WP_204709903.1">
    <property type="nucleotide sequence ID" value="NZ_JBHSZV010000020.1"/>
</dbReference>
<dbReference type="SUPFAM" id="SSF55073">
    <property type="entry name" value="Nucleotide cyclase"/>
    <property type="match status" value="1"/>
</dbReference>
<sequence>MDILEFNPVLDQAKFISLYEDLFQYSTDPSYQEALGEYHNNVQNQLLLHHQLKEGLKDGSATLIYDKDGRILEVDEKFCALSKLSKDSILGEFISDWMKDKTHRTLFKDGLNNLGEHGMWIGEICFETTDQFWLKMIVIPLKEKADSVICYAIDITAYKHEELNKLNKVKADYLRTVDALVNLVFKVWFDKDDDEFYYVMFEGKLARDIGLTTNYVTGKTLLELFGPDQSLFYKQQYEKAFRGHSFSYKHSYNHRHFHTTLSPIEEEGTISEIIGSTVEVTMYEEAESKIRHMTYHDPLTDLPNRRKLYADLNRLLDKSILNPAVTVLFCDLDRFKYVNDALGHVSGDQVIQVVGTRINSCLERDMYLYRLTGDEFMVVMKGSATKQKVLQMGRKVLDCVKQPILLKGQEIIVTASIGVACSSAGETSQKLIAHADIAKHYCKVRGRDSVLYYTADMNRSYNQHLTLESSLRKAILNQELTLYYQPKVDVETGYLSGMEALVRWKDSEKGWISPGEFIPLAEEAGVISQIDEWVLYEACRQNKEWIDRGYAPERVAVNVSANEIQHDNFAEKVKAVLIKTGLPAKYLEIEVTENSVMKNTEECIRTMQNLKSMGVTLSIDDFGTGYSSLSYLRQFPIHYLKIDQTFIRNVRTDPSDAEIVKAIIQLADAFKLGVVAEGVECEKVLNFLKELHCQSYQGFYFSKPLPPENIEKLMTKKMEYRP</sequence>
<dbReference type="SMART" id="SM00052">
    <property type="entry name" value="EAL"/>
    <property type="match status" value="1"/>
</dbReference>
<organism evidence="3 4">
    <name type="scientific">Halobacillus seohaensis</name>
    <dbReference type="NCBI Taxonomy" id="447421"/>
    <lineage>
        <taxon>Bacteria</taxon>
        <taxon>Bacillati</taxon>
        <taxon>Bacillota</taxon>
        <taxon>Bacilli</taxon>
        <taxon>Bacillales</taxon>
        <taxon>Bacillaceae</taxon>
        <taxon>Halobacillus</taxon>
    </lineage>
</organism>
<reference evidence="4" key="1">
    <citation type="journal article" date="2019" name="Int. J. Syst. Evol. Microbiol.">
        <title>The Global Catalogue of Microorganisms (GCM) 10K type strain sequencing project: providing services to taxonomists for standard genome sequencing and annotation.</title>
        <authorList>
            <consortium name="The Broad Institute Genomics Platform"/>
            <consortium name="The Broad Institute Genome Sequencing Center for Infectious Disease"/>
            <person name="Wu L."/>
            <person name="Ma J."/>
        </authorList>
    </citation>
    <scope>NUCLEOTIDE SEQUENCE [LARGE SCALE GENOMIC DNA]</scope>
    <source>
        <strain evidence="4">CGMCC 4.1621</strain>
    </source>
</reference>
<dbReference type="Pfam" id="PF00563">
    <property type="entry name" value="EAL"/>
    <property type="match status" value="1"/>
</dbReference>
<gene>
    <name evidence="3" type="ORF">ACFQIC_08530</name>
</gene>
<accession>A0ABW2EI16</accession>
<dbReference type="InterPro" id="IPR035919">
    <property type="entry name" value="EAL_sf"/>
</dbReference>
<dbReference type="InterPro" id="IPR035965">
    <property type="entry name" value="PAS-like_dom_sf"/>
</dbReference>
<dbReference type="CDD" id="cd01948">
    <property type="entry name" value="EAL"/>
    <property type="match status" value="1"/>
</dbReference>
<dbReference type="PROSITE" id="PS50883">
    <property type="entry name" value="EAL"/>
    <property type="match status" value="1"/>
</dbReference>
<dbReference type="CDD" id="cd01949">
    <property type="entry name" value="GGDEF"/>
    <property type="match status" value="1"/>
</dbReference>
<dbReference type="InterPro" id="IPR000160">
    <property type="entry name" value="GGDEF_dom"/>
</dbReference>
<dbReference type="EMBL" id="JBHSZV010000020">
    <property type="protein sequence ID" value="MFC7061902.1"/>
    <property type="molecule type" value="Genomic_DNA"/>
</dbReference>
<dbReference type="SUPFAM" id="SSF55785">
    <property type="entry name" value="PYP-like sensor domain (PAS domain)"/>
    <property type="match status" value="1"/>
</dbReference>
<evidence type="ECO:0000259" key="1">
    <source>
        <dbReference type="PROSITE" id="PS50883"/>
    </source>
</evidence>
<evidence type="ECO:0000259" key="2">
    <source>
        <dbReference type="PROSITE" id="PS50887"/>
    </source>
</evidence>
<keyword evidence="4" id="KW-1185">Reference proteome</keyword>
<evidence type="ECO:0000313" key="3">
    <source>
        <dbReference type="EMBL" id="MFC7061902.1"/>
    </source>
</evidence>
<dbReference type="Gene3D" id="3.30.70.270">
    <property type="match status" value="1"/>
</dbReference>
<dbReference type="PANTHER" id="PTHR44757:SF2">
    <property type="entry name" value="BIOFILM ARCHITECTURE MAINTENANCE PROTEIN MBAA"/>
    <property type="match status" value="1"/>
</dbReference>
<comment type="caution">
    <text evidence="3">The sequence shown here is derived from an EMBL/GenBank/DDBJ whole genome shotgun (WGS) entry which is preliminary data.</text>
</comment>
<dbReference type="Pfam" id="PF13426">
    <property type="entry name" value="PAS_9"/>
    <property type="match status" value="1"/>
</dbReference>
<dbReference type="InterPro" id="IPR000014">
    <property type="entry name" value="PAS"/>
</dbReference>
<name>A0ABW2EI16_9BACI</name>
<dbReference type="NCBIfam" id="TIGR00254">
    <property type="entry name" value="GGDEF"/>
    <property type="match status" value="1"/>
</dbReference>
<dbReference type="Gene3D" id="3.20.20.450">
    <property type="entry name" value="EAL domain"/>
    <property type="match status" value="1"/>
</dbReference>
<dbReference type="InterPro" id="IPR001633">
    <property type="entry name" value="EAL_dom"/>
</dbReference>
<dbReference type="Gene3D" id="3.30.450.20">
    <property type="entry name" value="PAS domain"/>
    <property type="match status" value="2"/>
</dbReference>
<dbReference type="Pfam" id="PF00990">
    <property type="entry name" value="GGDEF"/>
    <property type="match status" value="1"/>
</dbReference>
<feature type="domain" description="GGDEF" evidence="2">
    <location>
        <begin position="323"/>
        <end position="455"/>
    </location>
</feature>
<dbReference type="PANTHER" id="PTHR44757">
    <property type="entry name" value="DIGUANYLATE CYCLASE DGCP"/>
    <property type="match status" value="1"/>
</dbReference>
<dbReference type="InterPro" id="IPR043128">
    <property type="entry name" value="Rev_trsase/Diguanyl_cyclase"/>
</dbReference>
<dbReference type="SMART" id="SM00267">
    <property type="entry name" value="GGDEF"/>
    <property type="match status" value="1"/>
</dbReference>
<feature type="domain" description="EAL" evidence="1">
    <location>
        <begin position="464"/>
        <end position="718"/>
    </location>
</feature>
<dbReference type="Proteomes" id="UP001596410">
    <property type="component" value="Unassembled WGS sequence"/>
</dbReference>
<dbReference type="InterPro" id="IPR052155">
    <property type="entry name" value="Biofilm_reg_signaling"/>
</dbReference>
<dbReference type="SUPFAM" id="SSF141868">
    <property type="entry name" value="EAL domain-like"/>
    <property type="match status" value="1"/>
</dbReference>
<protein>
    <submittedName>
        <fullName evidence="3">EAL domain-containing protein</fullName>
    </submittedName>
</protein>
<dbReference type="InterPro" id="IPR029787">
    <property type="entry name" value="Nucleotide_cyclase"/>
</dbReference>
<dbReference type="PROSITE" id="PS50887">
    <property type="entry name" value="GGDEF"/>
    <property type="match status" value="1"/>
</dbReference>